<name>A0A1F7ZM18_9EURO</name>
<dbReference type="Pfam" id="PF16815">
    <property type="entry name" value="HRI1"/>
    <property type="match status" value="1"/>
</dbReference>
<comment type="similarity">
    <text evidence="3">Belongs to the HRI1 family.</text>
</comment>
<comment type="caution">
    <text evidence="8">The sequence shown here is derived from an EMBL/GenBank/DDBJ whole genome shotgun (WGS) entry which is preliminary data.</text>
</comment>
<dbReference type="AlphaFoldDB" id="A0A1F7ZM18"/>
<evidence type="ECO:0000256" key="1">
    <source>
        <dbReference type="ARBA" id="ARBA00004123"/>
    </source>
</evidence>
<protein>
    <recommendedName>
        <fullName evidence="4">Protein HRI1</fullName>
    </recommendedName>
</protein>
<evidence type="ECO:0000256" key="4">
    <source>
        <dbReference type="ARBA" id="ARBA00017063"/>
    </source>
</evidence>
<evidence type="ECO:0000256" key="5">
    <source>
        <dbReference type="ARBA" id="ARBA00022490"/>
    </source>
</evidence>
<evidence type="ECO:0000256" key="7">
    <source>
        <dbReference type="SAM" id="MobiDB-lite"/>
    </source>
</evidence>
<dbReference type="GeneID" id="34454032"/>
<dbReference type="OrthoDB" id="4045395at2759"/>
<reference evidence="8 9" key="1">
    <citation type="journal article" date="2016" name="Genome Biol. Evol.">
        <title>Draft genome sequence of an aflatoxigenic Aspergillus species, A. bombycis.</title>
        <authorList>
            <person name="Moore G.G."/>
            <person name="Mack B.M."/>
            <person name="Beltz S.B."/>
            <person name="Gilbert M.K."/>
        </authorList>
    </citation>
    <scope>NUCLEOTIDE SEQUENCE [LARGE SCALE GENOMIC DNA]</scope>
    <source>
        <strain evidence="9">NRRL 26010</strain>
    </source>
</reference>
<keyword evidence="6" id="KW-0539">Nucleus</keyword>
<dbReference type="Proteomes" id="UP000179179">
    <property type="component" value="Unassembled WGS sequence"/>
</dbReference>
<gene>
    <name evidence="8" type="ORF">ABOM_010642</name>
</gene>
<feature type="region of interest" description="Disordered" evidence="7">
    <location>
        <begin position="95"/>
        <end position="114"/>
    </location>
</feature>
<evidence type="ECO:0000313" key="9">
    <source>
        <dbReference type="Proteomes" id="UP000179179"/>
    </source>
</evidence>
<dbReference type="CDD" id="cd11692">
    <property type="entry name" value="HRI1_N_like"/>
    <property type="match status" value="1"/>
</dbReference>
<keyword evidence="9" id="KW-1185">Reference proteome</keyword>
<accession>A0A1F7ZM18</accession>
<sequence length="259" mass="28792">MASPTANPPTESRLSTRISLRWLPEPASETTDTIVMSVKGWYVDLRVDKKSGDIDWAIAGQRVVDSSDPHRVQFTHEIDSHNSFDDVDCGTFTTLPNGDDLETGSMSRPDLPGAPVTEYEEVWRELRFKEGPEGPGRGVSWVLESKHDIELREDEEVEVSRTFLARIWGTYLVVRQKQVYVRSAFAGSTDAVVKAGKGVSARREEWDSSTGWSAKYILGLEGDSLPCAKDVEANEQLRAPGGTVLVRGEPYTVRSYEVV</sequence>
<dbReference type="Gene3D" id="2.40.128.320">
    <property type="entry name" value="Protein HRI1, N-terminal domain"/>
    <property type="match status" value="1"/>
</dbReference>
<dbReference type="RefSeq" id="XP_022384223.1">
    <property type="nucleotide sequence ID" value="XM_022537770.1"/>
</dbReference>
<keyword evidence="5" id="KW-0963">Cytoplasm</keyword>
<evidence type="ECO:0000256" key="6">
    <source>
        <dbReference type="ARBA" id="ARBA00023242"/>
    </source>
</evidence>
<organism evidence="8 9">
    <name type="scientific">Aspergillus bombycis</name>
    <dbReference type="NCBI Taxonomy" id="109264"/>
    <lineage>
        <taxon>Eukaryota</taxon>
        <taxon>Fungi</taxon>
        <taxon>Dikarya</taxon>
        <taxon>Ascomycota</taxon>
        <taxon>Pezizomycotina</taxon>
        <taxon>Eurotiomycetes</taxon>
        <taxon>Eurotiomycetidae</taxon>
        <taxon>Eurotiales</taxon>
        <taxon>Aspergillaceae</taxon>
        <taxon>Aspergillus</taxon>
    </lineage>
</organism>
<dbReference type="InterPro" id="IPR031818">
    <property type="entry name" value="Hri1"/>
</dbReference>
<dbReference type="CDD" id="cd11693">
    <property type="entry name" value="HRI1_C_like"/>
    <property type="match status" value="1"/>
</dbReference>
<dbReference type="InterPro" id="IPR043047">
    <property type="entry name" value="Hri1_N_sf"/>
</dbReference>
<evidence type="ECO:0000256" key="3">
    <source>
        <dbReference type="ARBA" id="ARBA00005229"/>
    </source>
</evidence>
<evidence type="ECO:0000256" key="2">
    <source>
        <dbReference type="ARBA" id="ARBA00004496"/>
    </source>
</evidence>
<proteinExistence type="inferred from homology"/>
<dbReference type="GO" id="GO:0005737">
    <property type="term" value="C:cytoplasm"/>
    <property type="evidence" value="ECO:0007669"/>
    <property type="project" value="UniProtKB-SubCell"/>
</dbReference>
<comment type="subcellular location">
    <subcellularLocation>
        <location evidence="2">Cytoplasm</location>
    </subcellularLocation>
    <subcellularLocation>
        <location evidence="1">Nucleus</location>
    </subcellularLocation>
</comment>
<dbReference type="GO" id="GO:0005634">
    <property type="term" value="C:nucleus"/>
    <property type="evidence" value="ECO:0007669"/>
    <property type="project" value="UniProtKB-SubCell"/>
</dbReference>
<dbReference type="EMBL" id="LYCR01000141">
    <property type="protein sequence ID" value="OGM40506.1"/>
    <property type="molecule type" value="Genomic_DNA"/>
</dbReference>
<evidence type="ECO:0000313" key="8">
    <source>
        <dbReference type="EMBL" id="OGM40506.1"/>
    </source>
</evidence>
<dbReference type="STRING" id="109264.A0A1F7ZM18"/>
<dbReference type="InterPro" id="IPR038744">
    <property type="entry name" value="Hri1_N"/>
</dbReference>